<feature type="transmembrane region" description="Helical" evidence="1">
    <location>
        <begin position="23"/>
        <end position="47"/>
    </location>
</feature>
<dbReference type="EMBL" id="JBHUEY010000001">
    <property type="protein sequence ID" value="MFD1784128.1"/>
    <property type="molecule type" value="Genomic_DNA"/>
</dbReference>
<feature type="transmembrane region" description="Helical" evidence="1">
    <location>
        <begin position="102"/>
        <end position="125"/>
    </location>
</feature>
<feature type="transmembrane region" description="Helical" evidence="1">
    <location>
        <begin position="68"/>
        <end position="96"/>
    </location>
</feature>
<keyword evidence="1" id="KW-1133">Transmembrane helix</keyword>
<evidence type="ECO:0000313" key="2">
    <source>
        <dbReference type="EMBL" id="MFD1784128.1"/>
    </source>
</evidence>
<dbReference type="Proteomes" id="UP001597237">
    <property type="component" value="Unassembled WGS sequence"/>
</dbReference>
<reference evidence="3" key="1">
    <citation type="journal article" date="2019" name="Int. J. Syst. Evol. Microbiol.">
        <title>The Global Catalogue of Microorganisms (GCM) 10K type strain sequencing project: providing services to taxonomists for standard genome sequencing and annotation.</title>
        <authorList>
            <consortium name="The Broad Institute Genomics Platform"/>
            <consortium name="The Broad Institute Genome Sequencing Center for Infectious Disease"/>
            <person name="Wu L."/>
            <person name="Ma J."/>
        </authorList>
    </citation>
    <scope>NUCLEOTIDE SEQUENCE [LARGE SCALE GENOMIC DNA]</scope>
    <source>
        <strain evidence="3">DFY28</strain>
    </source>
</reference>
<keyword evidence="1" id="KW-0812">Transmembrane</keyword>
<protein>
    <submittedName>
        <fullName evidence="2">DUF4870 family protein</fullName>
    </submittedName>
</protein>
<name>A0ABW4N256_9CAUL</name>
<sequence>MTDHTQLPPPPAAGAADERTLPIVAYALYLGGMVTGGLTPIIGVIIAHAGKDNASWFVRSHYQFLIRTFWITVLGLLVGGAAMGVGAILSIILIGIPIMALAGLFLALVGIWFVVRSVVGLVYAVQNQPYPKPETWLL</sequence>
<gene>
    <name evidence="2" type="ORF">ACFSC0_12035</name>
</gene>
<dbReference type="RefSeq" id="WP_377283918.1">
    <property type="nucleotide sequence ID" value="NZ_JBHRSI010000009.1"/>
</dbReference>
<organism evidence="2 3">
    <name type="scientific">Phenylobacterium terrae</name>
    <dbReference type="NCBI Taxonomy" id="2665495"/>
    <lineage>
        <taxon>Bacteria</taxon>
        <taxon>Pseudomonadati</taxon>
        <taxon>Pseudomonadota</taxon>
        <taxon>Alphaproteobacteria</taxon>
        <taxon>Caulobacterales</taxon>
        <taxon>Caulobacteraceae</taxon>
        <taxon>Phenylobacterium</taxon>
    </lineage>
</organism>
<keyword evidence="3" id="KW-1185">Reference proteome</keyword>
<evidence type="ECO:0000256" key="1">
    <source>
        <dbReference type="SAM" id="Phobius"/>
    </source>
</evidence>
<proteinExistence type="predicted"/>
<accession>A0ABW4N256</accession>
<comment type="caution">
    <text evidence="2">The sequence shown here is derived from an EMBL/GenBank/DDBJ whole genome shotgun (WGS) entry which is preliminary data.</text>
</comment>
<keyword evidence="1" id="KW-0472">Membrane</keyword>
<evidence type="ECO:0000313" key="3">
    <source>
        <dbReference type="Proteomes" id="UP001597237"/>
    </source>
</evidence>